<comment type="similarity">
    <text evidence="2">Belongs to the universal ribosomal protein uL10 family.</text>
</comment>
<dbReference type="Proteomes" id="UP000527355">
    <property type="component" value="Unassembled WGS sequence"/>
</dbReference>
<dbReference type="PANTHER" id="PTHR45699:SF3">
    <property type="entry name" value="LARGE RIBOSOMAL SUBUNIT PROTEIN UL10"/>
    <property type="match status" value="1"/>
</dbReference>
<name>A0A7J7U5D4_MYOMY</name>
<dbReference type="SUPFAM" id="SSF160369">
    <property type="entry name" value="Ribosomal protein L10-like"/>
    <property type="match status" value="1"/>
</dbReference>
<evidence type="ECO:0000256" key="1">
    <source>
        <dbReference type="ARBA" id="ARBA00002200"/>
    </source>
</evidence>
<evidence type="ECO:0000313" key="8">
    <source>
        <dbReference type="Proteomes" id="UP000527355"/>
    </source>
</evidence>
<comment type="caution">
    <text evidence="7">The sequence shown here is derived from an EMBL/GenBank/DDBJ whole genome shotgun (WGS) entry which is preliminary data.</text>
</comment>
<keyword evidence="4" id="KW-0687">Ribonucleoprotein</keyword>
<reference evidence="7 8" key="1">
    <citation type="journal article" date="2020" name="Nature">
        <title>Six reference-quality genomes reveal evolution of bat adaptations.</title>
        <authorList>
            <person name="Jebb D."/>
            <person name="Huang Z."/>
            <person name="Pippel M."/>
            <person name="Hughes G.M."/>
            <person name="Lavrichenko K."/>
            <person name="Devanna P."/>
            <person name="Winkler S."/>
            <person name="Jermiin L.S."/>
            <person name="Skirmuntt E.C."/>
            <person name="Katzourakis A."/>
            <person name="Burkitt-Gray L."/>
            <person name="Ray D.A."/>
            <person name="Sullivan K.A.M."/>
            <person name="Roscito J.G."/>
            <person name="Kirilenko B.M."/>
            <person name="Davalos L.M."/>
            <person name="Corthals A.P."/>
            <person name="Power M.L."/>
            <person name="Jones G."/>
            <person name="Ransome R.D."/>
            <person name="Dechmann D.K.N."/>
            <person name="Locatelli A.G."/>
            <person name="Puechmaille S.J."/>
            <person name="Fedrigo O."/>
            <person name="Jarvis E.D."/>
            <person name="Hiller M."/>
            <person name="Vernes S.C."/>
            <person name="Myers E.W."/>
            <person name="Teeling E.C."/>
        </authorList>
    </citation>
    <scope>NUCLEOTIDE SEQUENCE [LARGE SCALE GENOMIC DNA]</scope>
    <source>
        <strain evidence="7">MMyoMyo1</strain>
        <tissue evidence="7">Flight muscle</tissue>
    </source>
</reference>
<evidence type="ECO:0000313" key="7">
    <source>
        <dbReference type="EMBL" id="KAF6308025.1"/>
    </source>
</evidence>
<protein>
    <recommendedName>
        <fullName evidence="5">Large ribosomal subunit protein uL10</fullName>
    </recommendedName>
    <alternativeName>
        <fullName evidence="6">60S acidic ribosomal protein P0</fullName>
    </alternativeName>
</protein>
<dbReference type="AlphaFoldDB" id="A0A7J7U5D4"/>
<organism evidence="7 8">
    <name type="scientific">Myotis myotis</name>
    <name type="common">Greater mouse-eared bat</name>
    <name type="synonym">Vespertilio myotis</name>
    <dbReference type="NCBI Taxonomy" id="51298"/>
    <lineage>
        <taxon>Eukaryota</taxon>
        <taxon>Metazoa</taxon>
        <taxon>Chordata</taxon>
        <taxon>Craniata</taxon>
        <taxon>Vertebrata</taxon>
        <taxon>Euteleostomi</taxon>
        <taxon>Mammalia</taxon>
        <taxon>Eutheria</taxon>
        <taxon>Laurasiatheria</taxon>
        <taxon>Chiroptera</taxon>
        <taxon>Yangochiroptera</taxon>
        <taxon>Vespertilionidae</taxon>
        <taxon>Myotis</taxon>
    </lineage>
</organism>
<evidence type="ECO:0000256" key="2">
    <source>
        <dbReference type="ARBA" id="ARBA00008889"/>
    </source>
</evidence>
<dbReference type="GO" id="GO:0002181">
    <property type="term" value="P:cytoplasmic translation"/>
    <property type="evidence" value="ECO:0007669"/>
    <property type="project" value="TreeGrafter"/>
</dbReference>
<dbReference type="GO" id="GO:0000027">
    <property type="term" value="P:ribosomal large subunit assembly"/>
    <property type="evidence" value="ECO:0007669"/>
    <property type="project" value="TreeGrafter"/>
</dbReference>
<dbReference type="InterPro" id="IPR050323">
    <property type="entry name" value="Ribosomal_protein_uL10"/>
</dbReference>
<dbReference type="InterPro" id="IPR001790">
    <property type="entry name" value="Ribosomal_uL10"/>
</dbReference>
<dbReference type="PANTHER" id="PTHR45699">
    <property type="entry name" value="60S ACIDIC RIBOSOMAL PROTEIN P0"/>
    <property type="match status" value="1"/>
</dbReference>
<proteinExistence type="inferred from homology"/>
<gene>
    <name evidence="7" type="ORF">mMyoMyo1_008818</name>
</gene>
<comment type="function">
    <text evidence="1">Ribosomal protein P0 is the functional equivalent of E.coli protein L10.</text>
</comment>
<evidence type="ECO:0000256" key="3">
    <source>
        <dbReference type="ARBA" id="ARBA00022980"/>
    </source>
</evidence>
<evidence type="ECO:0000256" key="4">
    <source>
        <dbReference type="ARBA" id="ARBA00023274"/>
    </source>
</evidence>
<accession>A0A7J7U5D4</accession>
<sequence length="145" mass="16205">MHHHDAHGKRVTSKSNYFLKTIHLQDDYPKGFTVGAANVGSKQMQQIHMSLRGKAVALMGKNTMKLEAIRGHLENNPALEGLWPDIQGNVGFVFTKEDLTEISDMLPANQVSAAACAAQQWKPRLQEDKWQTQRPTGTWEEAIAL</sequence>
<keyword evidence="8" id="KW-1185">Reference proteome</keyword>
<dbReference type="InterPro" id="IPR043141">
    <property type="entry name" value="Ribosomal_uL10-like_sf"/>
</dbReference>
<dbReference type="Gene3D" id="3.30.70.1730">
    <property type="match status" value="1"/>
</dbReference>
<keyword evidence="3" id="KW-0689">Ribosomal protein</keyword>
<dbReference type="Pfam" id="PF00466">
    <property type="entry name" value="Ribosomal_L10"/>
    <property type="match status" value="1"/>
</dbReference>
<evidence type="ECO:0000256" key="6">
    <source>
        <dbReference type="ARBA" id="ARBA00035444"/>
    </source>
</evidence>
<dbReference type="VEuPathDB" id="HostDB:LOC118669382"/>
<evidence type="ECO:0000256" key="5">
    <source>
        <dbReference type="ARBA" id="ARBA00035202"/>
    </source>
</evidence>
<dbReference type="GO" id="GO:0070180">
    <property type="term" value="F:large ribosomal subunit rRNA binding"/>
    <property type="evidence" value="ECO:0007669"/>
    <property type="project" value="TreeGrafter"/>
</dbReference>
<dbReference type="OrthoDB" id="10259902at2759"/>
<dbReference type="EMBL" id="JABWUV010000014">
    <property type="protein sequence ID" value="KAF6308025.1"/>
    <property type="molecule type" value="Genomic_DNA"/>
</dbReference>
<dbReference type="GO" id="GO:0003735">
    <property type="term" value="F:structural constituent of ribosome"/>
    <property type="evidence" value="ECO:0007669"/>
    <property type="project" value="TreeGrafter"/>
</dbReference>
<dbReference type="GO" id="GO:0022625">
    <property type="term" value="C:cytosolic large ribosomal subunit"/>
    <property type="evidence" value="ECO:0007669"/>
    <property type="project" value="TreeGrafter"/>
</dbReference>